<feature type="transmembrane region" description="Helical" evidence="1">
    <location>
        <begin position="84"/>
        <end position="105"/>
    </location>
</feature>
<accession>A0A4Y7KIG7</accession>
<gene>
    <name evidence="2" type="ORF">C5167_035568</name>
</gene>
<dbReference type="Gramene" id="RZC71858">
    <property type="protein sequence ID" value="RZC71858"/>
    <property type="gene ID" value="C5167_035568"/>
</dbReference>
<dbReference type="AlphaFoldDB" id="A0A4Y7KIG7"/>
<evidence type="ECO:0000313" key="2">
    <source>
        <dbReference type="EMBL" id="RZC71858.1"/>
    </source>
</evidence>
<sequence>MEPSDEAKELAFAASSSRMRQKDGLLQQYSFMFSLTHSYENLSDLKQKSMGLDTANQVGKISIARNREYWFCSSREADRDKVHVFFLSTFFFFFSVNYDAITLLLPSDVSFMHLMYIV</sequence>
<keyword evidence="1" id="KW-0472">Membrane</keyword>
<evidence type="ECO:0000313" key="3">
    <source>
        <dbReference type="Proteomes" id="UP000316621"/>
    </source>
</evidence>
<dbReference type="EMBL" id="CM010721">
    <property type="protein sequence ID" value="RZC71858.1"/>
    <property type="molecule type" value="Genomic_DNA"/>
</dbReference>
<keyword evidence="3" id="KW-1185">Reference proteome</keyword>
<keyword evidence="1" id="KW-0812">Transmembrane</keyword>
<reference evidence="2 3" key="1">
    <citation type="journal article" date="2018" name="Science">
        <title>The opium poppy genome and morphinan production.</title>
        <authorList>
            <person name="Guo L."/>
            <person name="Winzer T."/>
            <person name="Yang X."/>
            <person name="Li Y."/>
            <person name="Ning Z."/>
            <person name="He Z."/>
            <person name="Teodor R."/>
            <person name="Lu Y."/>
            <person name="Bowser T.A."/>
            <person name="Graham I.A."/>
            <person name="Ye K."/>
        </authorList>
    </citation>
    <scope>NUCLEOTIDE SEQUENCE [LARGE SCALE GENOMIC DNA]</scope>
    <source>
        <strain evidence="3">cv. HN1</strain>
        <tissue evidence="2">Leaves</tissue>
    </source>
</reference>
<dbReference type="Proteomes" id="UP000316621">
    <property type="component" value="Chromosome 7"/>
</dbReference>
<evidence type="ECO:0000256" key="1">
    <source>
        <dbReference type="SAM" id="Phobius"/>
    </source>
</evidence>
<proteinExistence type="predicted"/>
<name>A0A4Y7KIG7_PAPSO</name>
<organism evidence="2 3">
    <name type="scientific">Papaver somniferum</name>
    <name type="common">Opium poppy</name>
    <dbReference type="NCBI Taxonomy" id="3469"/>
    <lineage>
        <taxon>Eukaryota</taxon>
        <taxon>Viridiplantae</taxon>
        <taxon>Streptophyta</taxon>
        <taxon>Embryophyta</taxon>
        <taxon>Tracheophyta</taxon>
        <taxon>Spermatophyta</taxon>
        <taxon>Magnoliopsida</taxon>
        <taxon>Ranunculales</taxon>
        <taxon>Papaveraceae</taxon>
        <taxon>Papaveroideae</taxon>
        <taxon>Papaver</taxon>
    </lineage>
</organism>
<protein>
    <submittedName>
        <fullName evidence="2">Uncharacterized protein</fullName>
    </submittedName>
</protein>
<keyword evidence="1" id="KW-1133">Transmembrane helix</keyword>